<gene>
    <name evidence="1" type="ORF">QYF49_14315</name>
</gene>
<reference evidence="1" key="1">
    <citation type="submission" date="2023-06" db="EMBL/GenBank/DDBJ databases">
        <title>Draft Genome Sequences of Representative Paenibacillus Polymyxa, Bacillus cereus, Fictibacillus sp., and Brevibacillus agri Strains Isolated from Amazonian Dark Earth.</title>
        <authorList>
            <person name="Pellegrinetti T.A."/>
            <person name="Cunha I.C.M."/>
            <person name="Chaves M.G."/>
            <person name="Freitas A.S."/>
            <person name="Silva A.V.R."/>
            <person name="Tsai S.M."/>
            <person name="Mendes L.W."/>
        </authorList>
    </citation>
    <scope>NUCLEOTIDE SEQUENCE</scope>
    <source>
        <strain evidence="1">CENA-BCM004</strain>
    </source>
</reference>
<evidence type="ECO:0000313" key="2">
    <source>
        <dbReference type="Proteomes" id="UP001168694"/>
    </source>
</evidence>
<proteinExistence type="predicted"/>
<keyword evidence="2" id="KW-1185">Reference proteome</keyword>
<organism evidence="1 2">
    <name type="scientific">Fictibacillus terranigra</name>
    <dbReference type="NCBI Taxonomy" id="3058424"/>
    <lineage>
        <taxon>Bacteria</taxon>
        <taxon>Bacillati</taxon>
        <taxon>Bacillota</taxon>
        <taxon>Bacilli</taxon>
        <taxon>Bacillales</taxon>
        <taxon>Fictibacillaceae</taxon>
        <taxon>Fictibacillus</taxon>
    </lineage>
</organism>
<comment type="caution">
    <text evidence="1">The sequence shown here is derived from an EMBL/GenBank/DDBJ whole genome shotgun (WGS) entry which is preliminary data.</text>
</comment>
<sequence>MKKRWGAAILLIFLAAGLYLYGELRLSFKFLIKQDVLANIKQL</sequence>
<protein>
    <submittedName>
        <fullName evidence="1">Uncharacterized protein</fullName>
    </submittedName>
</protein>
<dbReference type="EMBL" id="JAUHLN010000002">
    <property type="protein sequence ID" value="MDN4074173.1"/>
    <property type="molecule type" value="Genomic_DNA"/>
</dbReference>
<dbReference type="RefSeq" id="WP_290400243.1">
    <property type="nucleotide sequence ID" value="NZ_JAUHLN010000002.1"/>
</dbReference>
<name>A0ABT8E8D0_9BACL</name>
<dbReference type="Proteomes" id="UP001168694">
    <property type="component" value="Unassembled WGS sequence"/>
</dbReference>
<accession>A0ABT8E8D0</accession>
<evidence type="ECO:0000313" key="1">
    <source>
        <dbReference type="EMBL" id="MDN4074173.1"/>
    </source>
</evidence>